<feature type="compositionally biased region" description="Low complexity" evidence="1">
    <location>
        <begin position="89"/>
        <end position="98"/>
    </location>
</feature>
<feature type="region of interest" description="Disordered" evidence="1">
    <location>
        <begin position="66"/>
        <end position="141"/>
    </location>
</feature>
<name>A0ABW1EVL0_9ACTN</name>
<keyword evidence="3" id="KW-1185">Reference proteome</keyword>
<dbReference type="Proteomes" id="UP001596067">
    <property type="component" value="Unassembled WGS sequence"/>
</dbReference>
<feature type="compositionally biased region" description="Basic and acidic residues" evidence="1">
    <location>
        <begin position="118"/>
        <end position="133"/>
    </location>
</feature>
<sequence length="141" mass="15585">MPSTFSVFFDDPFWVGVLEVSAPGGVRAARHVFGAEPGNAELLEFVRRDFGRLLDAALAAPEVAVERRARQRAVNPKRLARQAAKEQAARPLSSAAEEALARAHEEAGHLNRAAAKRRAAETARGQRELSRRQARERHRGR</sequence>
<comment type="caution">
    <text evidence="2">The sequence shown here is derived from an EMBL/GenBank/DDBJ whole genome shotgun (WGS) entry which is preliminary data.</text>
</comment>
<dbReference type="EMBL" id="JBHSOD010000012">
    <property type="protein sequence ID" value="MFC5885851.1"/>
    <property type="molecule type" value="Genomic_DNA"/>
</dbReference>
<evidence type="ECO:0000313" key="2">
    <source>
        <dbReference type="EMBL" id="MFC5885851.1"/>
    </source>
</evidence>
<dbReference type="InterPro" id="IPR016787">
    <property type="entry name" value="UCP021328"/>
</dbReference>
<reference evidence="3" key="1">
    <citation type="journal article" date="2019" name="Int. J. Syst. Evol. Microbiol.">
        <title>The Global Catalogue of Microorganisms (GCM) 10K type strain sequencing project: providing services to taxonomists for standard genome sequencing and annotation.</title>
        <authorList>
            <consortium name="The Broad Institute Genomics Platform"/>
            <consortium name="The Broad Institute Genome Sequencing Center for Infectious Disease"/>
            <person name="Wu L."/>
            <person name="Ma J."/>
        </authorList>
    </citation>
    <scope>NUCLEOTIDE SEQUENCE [LARGE SCALE GENOMIC DNA]</scope>
    <source>
        <strain evidence="3">CGMCC 4.1469</strain>
    </source>
</reference>
<accession>A0ABW1EVL0</accession>
<dbReference type="Pfam" id="PF11208">
    <property type="entry name" value="DUF2992"/>
    <property type="match status" value="1"/>
</dbReference>
<protein>
    <submittedName>
        <fullName evidence="2">YjdF family protein</fullName>
    </submittedName>
</protein>
<dbReference type="RefSeq" id="WP_313763122.1">
    <property type="nucleotide sequence ID" value="NZ_BAAAVH010000107.1"/>
</dbReference>
<proteinExistence type="predicted"/>
<gene>
    <name evidence="2" type="ORF">ACFP0N_12815</name>
</gene>
<evidence type="ECO:0000256" key="1">
    <source>
        <dbReference type="SAM" id="MobiDB-lite"/>
    </source>
</evidence>
<feature type="compositionally biased region" description="Basic and acidic residues" evidence="1">
    <location>
        <begin position="99"/>
        <end position="109"/>
    </location>
</feature>
<evidence type="ECO:0000313" key="3">
    <source>
        <dbReference type="Proteomes" id="UP001596067"/>
    </source>
</evidence>
<organism evidence="2 3">
    <name type="scientific">Kitasatospora aburaviensis</name>
    <dbReference type="NCBI Taxonomy" id="67265"/>
    <lineage>
        <taxon>Bacteria</taxon>
        <taxon>Bacillati</taxon>
        <taxon>Actinomycetota</taxon>
        <taxon>Actinomycetes</taxon>
        <taxon>Kitasatosporales</taxon>
        <taxon>Streptomycetaceae</taxon>
        <taxon>Kitasatospora</taxon>
    </lineage>
</organism>